<dbReference type="InterPro" id="IPR011009">
    <property type="entry name" value="Kinase-like_dom_sf"/>
</dbReference>
<dbReference type="InterPro" id="IPR044095">
    <property type="entry name" value="ADCK2_dom"/>
</dbReference>
<dbReference type="PANTHER" id="PTHR45890:SF1">
    <property type="entry name" value="AARF DOMAIN CONTAINING KINASE 2"/>
    <property type="match status" value="1"/>
</dbReference>
<feature type="transmembrane region" description="Helical" evidence="2">
    <location>
        <begin position="131"/>
        <end position="151"/>
    </location>
</feature>
<comment type="caution">
    <text evidence="4">The sequence shown here is derived from an EMBL/GenBank/DDBJ whole genome shotgun (WGS) entry which is preliminary data.</text>
</comment>
<keyword evidence="2" id="KW-0472">Membrane</keyword>
<accession>A0ABR2W3N0</accession>
<dbReference type="EMBL" id="JASJQH010007064">
    <property type="protein sequence ID" value="KAK9719075.1"/>
    <property type="molecule type" value="Genomic_DNA"/>
</dbReference>
<keyword evidence="2" id="KW-1133">Transmembrane helix</keyword>
<gene>
    <name evidence="4" type="ORF">K7432_005054</name>
</gene>
<organism evidence="4 5">
    <name type="scientific">Basidiobolus ranarum</name>
    <dbReference type="NCBI Taxonomy" id="34480"/>
    <lineage>
        <taxon>Eukaryota</taxon>
        <taxon>Fungi</taxon>
        <taxon>Fungi incertae sedis</taxon>
        <taxon>Zoopagomycota</taxon>
        <taxon>Entomophthoromycotina</taxon>
        <taxon>Basidiobolomycetes</taxon>
        <taxon>Basidiobolales</taxon>
        <taxon>Basidiobolaceae</taxon>
        <taxon>Basidiobolus</taxon>
    </lineage>
</organism>
<feature type="domain" description="Protein kinase" evidence="3">
    <location>
        <begin position="238"/>
        <end position="617"/>
    </location>
</feature>
<reference evidence="4 5" key="1">
    <citation type="submission" date="2023-04" db="EMBL/GenBank/DDBJ databases">
        <title>Genome of Basidiobolus ranarum AG-B5.</title>
        <authorList>
            <person name="Stajich J.E."/>
            <person name="Carter-House D."/>
            <person name="Gryganskyi A."/>
        </authorList>
    </citation>
    <scope>NUCLEOTIDE SEQUENCE [LARGE SCALE GENOMIC DNA]</scope>
    <source>
        <strain evidence="4 5">AG-B5</strain>
    </source>
</reference>
<name>A0ABR2W3N0_9FUNG</name>
<dbReference type="PANTHER" id="PTHR45890">
    <property type="entry name" value="AARF DOMAIN CONTAINING KINASE 2 (PREDICTED)"/>
    <property type="match status" value="1"/>
</dbReference>
<proteinExistence type="inferred from homology"/>
<keyword evidence="5" id="KW-1185">Reference proteome</keyword>
<evidence type="ECO:0000259" key="3">
    <source>
        <dbReference type="PROSITE" id="PS50011"/>
    </source>
</evidence>
<dbReference type="InterPro" id="IPR052402">
    <property type="entry name" value="ADCK_kinase"/>
</dbReference>
<dbReference type="SUPFAM" id="SSF56112">
    <property type="entry name" value="Protein kinase-like (PK-like)"/>
    <property type="match status" value="1"/>
</dbReference>
<evidence type="ECO:0000313" key="5">
    <source>
        <dbReference type="Proteomes" id="UP001479436"/>
    </source>
</evidence>
<evidence type="ECO:0000256" key="1">
    <source>
        <dbReference type="ARBA" id="ARBA00009670"/>
    </source>
</evidence>
<dbReference type="Proteomes" id="UP001479436">
    <property type="component" value="Unassembled WGS sequence"/>
</dbReference>
<comment type="similarity">
    <text evidence="1">Belongs to the protein kinase superfamily. ADCK protein kinase family.</text>
</comment>
<dbReference type="Pfam" id="PF03109">
    <property type="entry name" value="ABC1"/>
    <property type="match status" value="2"/>
</dbReference>
<sequence length="678" mass="77958">MLRYLRCSNNSFRGQSFAHIQRNASLATRSTAQRVARTPLIRADIYAINRVRLSTVSKLRSLTSLQTSDLTRLSLSFNVDPIPKPTLLRQNLDSKTVEEHKERSLIVRIIHQFRNVLSIYIFEPIRISCRFVYLLIVFVPLVVTAPVVFLGKRNPERENETTGSLWWYDFVVLQMERAGPTFIKLSQWAASRSDLFSAEFCRVLSKLHNKVDPHPWSHTKRSIEAAFGGRLMDEVFEEFDKQPIGIGAIAQVYKARIKPGIYGMAIDSADDGSFNHEESVEVAIKVLHPRVDKLITRDLKIMMFFGRLLNWIPALHWLSIPEEIHVFGDMMQKQLDLRLEAENMLKFRKNFAQIPSIDFSRPWNAFVSKNVLVQNYIYGIPLKLFMNSKVNSVYDEKIANIGLNGFLHMLIYDNFIHADLHPGNIMVKFYQPSTKTIGDRIIEKFKPSKIMDESDDIIKNLLSVKDSPDEWKAQLLSLFEHGYQPQVIFLDTGLVTTLDDKNRRDFLDLFRAIAGFDGYRAGELMIERCRTPEVVIDPQGFAHKVEDLVNRVRSVTFQLSKVDVSQILISVLSMIREHHVKLEGDFINVVISILILEGIGRKLDPELDILKEAVPILRGLGTQGNGRAVLEEMKELPTGGGWWLKTWFLLEARKFWMDALAFKTEQELFGEFAYVDLL</sequence>
<protein>
    <recommendedName>
        <fullName evidence="3">Protein kinase domain-containing protein</fullName>
    </recommendedName>
</protein>
<evidence type="ECO:0000256" key="2">
    <source>
        <dbReference type="SAM" id="Phobius"/>
    </source>
</evidence>
<dbReference type="PROSITE" id="PS50011">
    <property type="entry name" value="PROTEIN_KINASE_DOM"/>
    <property type="match status" value="1"/>
</dbReference>
<dbReference type="CDD" id="cd13971">
    <property type="entry name" value="ADCK2-like"/>
    <property type="match status" value="1"/>
</dbReference>
<dbReference type="InterPro" id="IPR000719">
    <property type="entry name" value="Prot_kinase_dom"/>
</dbReference>
<dbReference type="InterPro" id="IPR004147">
    <property type="entry name" value="ABC1_dom"/>
</dbReference>
<keyword evidence="2" id="KW-0812">Transmembrane</keyword>
<evidence type="ECO:0000313" key="4">
    <source>
        <dbReference type="EMBL" id="KAK9719075.1"/>
    </source>
</evidence>